<protein>
    <recommendedName>
        <fullName evidence="3">Addiction module component</fullName>
    </recommendedName>
</protein>
<keyword evidence="2" id="KW-1185">Reference proteome</keyword>
<comment type="caution">
    <text evidence="1">The sequence shown here is derived from an EMBL/GenBank/DDBJ whole genome shotgun (WGS) entry which is preliminary data.</text>
</comment>
<gene>
    <name evidence="1" type="ORF">IQ276_05010</name>
</gene>
<dbReference type="RefSeq" id="WP_193914145.1">
    <property type="nucleotide sequence ID" value="NZ_JADEXS020000001.1"/>
</dbReference>
<organism evidence="1 2">
    <name type="scientific">Desmonostoc muscorum LEGE 12446</name>
    <dbReference type="NCBI Taxonomy" id="1828758"/>
    <lineage>
        <taxon>Bacteria</taxon>
        <taxon>Bacillati</taxon>
        <taxon>Cyanobacteriota</taxon>
        <taxon>Cyanophyceae</taxon>
        <taxon>Nostocales</taxon>
        <taxon>Nostocaceae</taxon>
        <taxon>Desmonostoc</taxon>
    </lineage>
</organism>
<dbReference type="AlphaFoldDB" id="A0A8J7CX07"/>
<dbReference type="EMBL" id="JADEXS010000041">
    <property type="protein sequence ID" value="MBE9021843.1"/>
    <property type="molecule type" value="Genomic_DNA"/>
</dbReference>
<accession>A0A8J7CX07</accession>
<evidence type="ECO:0000313" key="2">
    <source>
        <dbReference type="Proteomes" id="UP000622533"/>
    </source>
</evidence>
<evidence type="ECO:0008006" key="3">
    <source>
        <dbReference type="Google" id="ProtNLM"/>
    </source>
</evidence>
<sequence length="69" mass="7476">MTKPLEQAIARVKQLPETEQDAIAALILEELEDEARWDKAFAQSHDVLAELAGAALAEDQAGLCDTLSL</sequence>
<name>A0A8J7CX07_DESMC</name>
<proteinExistence type="predicted"/>
<reference evidence="1" key="1">
    <citation type="submission" date="2020-10" db="EMBL/GenBank/DDBJ databases">
        <authorList>
            <person name="Castelo-Branco R."/>
            <person name="Eusebio N."/>
            <person name="Adriana R."/>
            <person name="Vieira A."/>
            <person name="Brugerolle De Fraissinette N."/>
            <person name="Rezende De Castro R."/>
            <person name="Schneider M.P."/>
            <person name="Vasconcelos V."/>
            <person name="Leao P.N."/>
        </authorList>
    </citation>
    <scope>NUCLEOTIDE SEQUENCE</scope>
    <source>
        <strain evidence="1">LEGE 12446</strain>
    </source>
</reference>
<evidence type="ECO:0000313" key="1">
    <source>
        <dbReference type="EMBL" id="MBE9021843.1"/>
    </source>
</evidence>
<dbReference type="Proteomes" id="UP000622533">
    <property type="component" value="Unassembled WGS sequence"/>
</dbReference>